<dbReference type="EMBL" id="CAJPIN010016602">
    <property type="protein sequence ID" value="CAG2061616.1"/>
    <property type="molecule type" value="Genomic_DNA"/>
</dbReference>
<dbReference type="PROSITE" id="PS50867">
    <property type="entry name" value="PRE_SET"/>
    <property type="match status" value="1"/>
</dbReference>
<evidence type="ECO:0000256" key="6">
    <source>
        <dbReference type="ARBA" id="ARBA00022691"/>
    </source>
</evidence>
<accession>A0ABN7P3E6</accession>
<evidence type="ECO:0000256" key="11">
    <source>
        <dbReference type="SAM" id="MobiDB-lite"/>
    </source>
</evidence>
<dbReference type="Gene3D" id="2.170.270.10">
    <property type="entry name" value="SET domain"/>
    <property type="match status" value="1"/>
</dbReference>
<dbReference type="InterPro" id="IPR027417">
    <property type="entry name" value="P-loop_NTPase"/>
</dbReference>
<dbReference type="SUPFAM" id="SSF52540">
    <property type="entry name" value="P-loop containing nucleoside triphosphate hydrolases"/>
    <property type="match status" value="1"/>
</dbReference>
<evidence type="ECO:0000259" key="14">
    <source>
        <dbReference type="PROSITE" id="PS50868"/>
    </source>
</evidence>
<dbReference type="InterPro" id="IPR046341">
    <property type="entry name" value="SET_dom_sf"/>
</dbReference>
<dbReference type="SMART" id="SM00468">
    <property type="entry name" value="PreSET"/>
    <property type="match status" value="1"/>
</dbReference>
<dbReference type="Gene3D" id="3.40.50.300">
    <property type="entry name" value="P-loop containing nucleotide triphosphate hydrolases"/>
    <property type="match status" value="1"/>
</dbReference>
<feature type="non-terminal residue" evidence="15">
    <location>
        <position position="1"/>
    </location>
</feature>
<evidence type="ECO:0000313" key="15">
    <source>
        <dbReference type="EMBL" id="CAG2061616.1"/>
    </source>
</evidence>
<keyword evidence="4" id="KW-0489">Methyltransferase</keyword>
<dbReference type="PROSITE" id="PS50868">
    <property type="entry name" value="POST_SET"/>
    <property type="match status" value="1"/>
</dbReference>
<sequence>DVTKLTALSPEVISRQATINIGTIGHVAHGKSTVVKAISGVQTVRFKNELERNITIKLEAVQNTLEATGADCVAVLKMETASPAQTTPSKSKCKVVKVVVEKLDIQVAKLSKTNNVKKRKSIIEHAPSWKKHSGQTASSSKKNKNSSGKFREEPPREKLETLCSKIYDPSREALENLMKDFWSSKGGLVYDIPTKEKINEVLVTLWNIAENVRPVILIEYVKRLLLICDLHLYRLQQRKDLDNWEQDMNNTSKDKAKIFVENEVDLEGPPDNFTYVNNYVPGEGVHIPEDPVIGCNCGEECSPGSKCCAKEWESRFAYAPDRRLNVNVGTPIYECNKCCKCPSNCRNRVVQNGRLVDLAVFRTKNGCGWGVKAMQMIRKGTFVCEYVGEVITNEEAEKRGMIYDAEGRTYLFDLDYNEKTQCPYTVDAARFGNVSHFINHSCDPNLAVYAVWINCLDRDLPRLGLFATRMIRKGEEISFDYLCTYSEKENPIAAEKSKLENDTLSDKDDRPTTPNCQIDSEKAFTPFSSPSRSRLTLPSKEDEEGNLPDDVVPDTRSRRMLCKCGAANCRKYLF</sequence>
<dbReference type="SUPFAM" id="SSF82199">
    <property type="entry name" value="SET domain"/>
    <property type="match status" value="1"/>
</dbReference>
<keyword evidence="7" id="KW-0479">Metal-binding</keyword>
<feature type="region of interest" description="Disordered" evidence="11">
    <location>
        <begin position="121"/>
        <end position="156"/>
    </location>
</feature>
<keyword evidence="9" id="KW-0156">Chromatin regulator</keyword>
<feature type="compositionally biased region" description="Low complexity" evidence="11">
    <location>
        <begin position="524"/>
        <end position="538"/>
    </location>
</feature>
<evidence type="ECO:0000313" key="16">
    <source>
        <dbReference type="Proteomes" id="UP001153148"/>
    </source>
</evidence>
<keyword evidence="6" id="KW-0949">S-adenosyl-L-methionine</keyword>
<evidence type="ECO:0000256" key="10">
    <source>
        <dbReference type="ARBA" id="ARBA00023242"/>
    </source>
</evidence>
<evidence type="ECO:0000256" key="4">
    <source>
        <dbReference type="ARBA" id="ARBA00022603"/>
    </source>
</evidence>
<feature type="compositionally biased region" description="Basic and acidic residues" evidence="11">
    <location>
        <begin position="494"/>
        <end position="511"/>
    </location>
</feature>
<feature type="domain" description="Pre-SET" evidence="13">
    <location>
        <begin position="293"/>
        <end position="353"/>
    </location>
</feature>
<gene>
    <name evidence="15" type="ORF">TPAB3V08_LOCUS8570</name>
</gene>
<comment type="subcellular location">
    <subcellularLocation>
        <location evidence="2">Chromosome</location>
    </subcellularLocation>
    <subcellularLocation>
        <location evidence="1">Nucleus</location>
    </subcellularLocation>
</comment>
<dbReference type="PROSITE" id="PS50280">
    <property type="entry name" value="SET"/>
    <property type="match status" value="1"/>
</dbReference>
<protein>
    <recommendedName>
        <fullName evidence="17">Histone-lysine N-methyltransferase</fullName>
    </recommendedName>
</protein>
<name>A0ABN7P3E6_TIMPD</name>
<dbReference type="SMART" id="SM00317">
    <property type="entry name" value="SET"/>
    <property type="match status" value="1"/>
</dbReference>
<keyword evidence="5" id="KW-0808">Transferase</keyword>
<feature type="domain" description="SET" evidence="12">
    <location>
        <begin position="356"/>
        <end position="482"/>
    </location>
</feature>
<evidence type="ECO:0008006" key="17">
    <source>
        <dbReference type="Google" id="ProtNLM"/>
    </source>
</evidence>
<evidence type="ECO:0000256" key="5">
    <source>
        <dbReference type="ARBA" id="ARBA00022679"/>
    </source>
</evidence>
<evidence type="ECO:0000256" key="1">
    <source>
        <dbReference type="ARBA" id="ARBA00004123"/>
    </source>
</evidence>
<evidence type="ECO:0000256" key="7">
    <source>
        <dbReference type="ARBA" id="ARBA00022723"/>
    </source>
</evidence>
<dbReference type="PANTHER" id="PTHR46223">
    <property type="entry name" value="HISTONE-LYSINE N-METHYLTRANSFERASE SUV39H"/>
    <property type="match status" value="1"/>
</dbReference>
<evidence type="ECO:0000256" key="2">
    <source>
        <dbReference type="ARBA" id="ARBA00004286"/>
    </source>
</evidence>
<keyword evidence="10" id="KW-0539">Nucleus</keyword>
<comment type="caution">
    <text evidence="15">The sequence shown here is derived from an EMBL/GenBank/DDBJ whole genome shotgun (WGS) entry which is preliminary data.</text>
</comment>
<keyword evidence="16" id="KW-1185">Reference proteome</keyword>
<dbReference type="Pfam" id="PF05033">
    <property type="entry name" value="Pre-SET"/>
    <property type="match status" value="1"/>
</dbReference>
<feature type="domain" description="Post-SET" evidence="14">
    <location>
        <begin position="558"/>
        <end position="574"/>
    </location>
</feature>
<dbReference type="PANTHER" id="PTHR46223:SF4">
    <property type="entry name" value="HISTONE-LYSINE N-METHYLTRANSFERASE-RELATED"/>
    <property type="match status" value="1"/>
</dbReference>
<dbReference type="InterPro" id="IPR001214">
    <property type="entry name" value="SET_dom"/>
</dbReference>
<dbReference type="CDD" id="cd10542">
    <property type="entry name" value="SET_SUV39H"/>
    <property type="match status" value="1"/>
</dbReference>
<dbReference type="InterPro" id="IPR050973">
    <property type="entry name" value="H3K9_Histone-Lys_N-MTase"/>
</dbReference>
<reference evidence="15" key="1">
    <citation type="submission" date="2021-03" db="EMBL/GenBank/DDBJ databases">
        <authorList>
            <person name="Tran Van P."/>
        </authorList>
    </citation>
    <scope>NUCLEOTIDE SEQUENCE</scope>
</reference>
<evidence type="ECO:0000256" key="9">
    <source>
        <dbReference type="ARBA" id="ARBA00022853"/>
    </source>
</evidence>
<keyword evidence="3" id="KW-0158">Chromosome</keyword>
<proteinExistence type="predicted"/>
<dbReference type="InterPro" id="IPR011381">
    <property type="entry name" value="H3-K9_MeTrfase_SUV39H1/2-like"/>
</dbReference>
<dbReference type="InterPro" id="IPR003616">
    <property type="entry name" value="Post-SET_dom"/>
</dbReference>
<dbReference type="InterPro" id="IPR007728">
    <property type="entry name" value="Pre-SET_dom"/>
</dbReference>
<organism evidence="15 16">
    <name type="scientific">Timema podura</name>
    <name type="common">Walking stick</name>
    <dbReference type="NCBI Taxonomy" id="61482"/>
    <lineage>
        <taxon>Eukaryota</taxon>
        <taxon>Metazoa</taxon>
        <taxon>Ecdysozoa</taxon>
        <taxon>Arthropoda</taxon>
        <taxon>Hexapoda</taxon>
        <taxon>Insecta</taxon>
        <taxon>Pterygota</taxon>
        <taxon>Neoptera</taxon>
        <taxon>Polyneoptera</taxon>
        <taxon>Phasmatodea</taxon>
        <taxon>Timematodea</taxon>
        <taxon>Timematoidea</taxon>
        <taxon>Timematidae</taxon>
        <taxon>Timema</taxon>
    </lineage>
</organism>
<evidence type="ECO:0000259" key="12">
    <source>
        <dbReference type="PROSITE" id="PS50280"/>
    </source>
</evidence>
<dbReference type="Pfam" id="PF00856">
    <property type="entry name" value="SET"/>
    <property type="match status" value="1"/>
</dbReference>
<dbReference type="PIRSF" id="PIRSF009343">
    <property type="entry name" value="SUV39_SET"/>
    <property type="match status" value="1"/>
</dbReference>
<evidence type="ECO:0000259" key="13">
    <source>
        <dbReference type="PROSITE" id="PS50867"/>
    </source>
</evidence>
<evidence type="ECO:0000256" key="3">
    <source>
        <dbReference type="ARBA" id="ARBA00022454"/>
    </source>
</evidence>
<keyword evidence="8" id="KW-0862">Zinc</keyword>
<feature type="region of interest" description="Disordered" evidence="11">
    <location>
        <begin position="494"/>
        <end position="552"/>
    </location>
</feature>
<evidence type="ECO:0000256" key="8">
    <source>
        <dbReference type="ARBA" id="ARBA00022833"/>
    </source>
</evidence>
<dbReference type="Proteomes" id="UP001153148">
    <property type="component" value="Unassembled WGS sequence"/>
</dbReference>